<accession>A0A1G7HK08</accession>
<feature type="transmembrane region" description="Helical" evidence="1">
    <location>
        <begin position="66"/>
        <end position="87"/>
    </location>
</feature>
<keyword evidence="1" id="KW-0472">Membrane</keyword>
<keyword evidence="3" id="KW-1185">Reference proteome</keyword>
<dbReference type="Proteomes" id="UP000182114">
    <property type="component" value="Unassembled WGS sequence"/>
</dbReference>
<keyword evidence="1" id="KW-1133">Transmembrane helix</keyword>
<feature type="transmembrane region" description="Helical" evidence="1">
    <location>
        <begin position="12"/>
        <end position="31"/>
    </location>
</feature>
<dbReference type="AlphaFoldDB" id="A0A1G7HK08"/>
<name>A0A1G7HK08_9FLAO</name>
<dbReference type="RefSeq" id="WP_139150250.1">
    <property type="nucleotide sequence ID" value="NZ_FNBD01000006.1"/>
</dbReference>
<feature type="transmembrane region" description="Helical" evidence="1">
    <location>
        <begin position="99"/>
        <end position="126"/>
    </location>
</feature>
<protein>
    <submittedName>
        <fullName evidence="2">Uncharacterized protein</fullName>
    </submittedName>
</protein>
<dbReference type="EMBL" id="FNBD01000006">
    <property type="protein sequence ID" value="SDF00738.1"/>
    <property type="molecule type" value="Genomic_DNA"/>
</dbReference>
<sequence length="349" mass="39474">MLETFRVDNMDAVFIVFLTIFSSAFGLFYYLELKSLYRVKLPVLWPLFIIPPFMVVLTAILDPGYVPFACLVNFPILLVLMLIGGVVKAIRSKNSIWEFIAFIVAMPLIMITWPYGIILITAFVILREILTPSSKNTFYELQGVLPTSKIRSLAMGLVEVSGKTILIEPVLSAIKKVPCIGYLYKVDAISTDKKGKTSYNTISKETVCNSFQINDGSGVITVSGDDLELIDLPESKYSYSAGDRRFQLFLLEENMKVLLIGKATNRNQEVFIEKDPSKDVFGVATYEHVEQWNLLRPLQQSFVKYLLILIACISVILTCEITVHENELLFSFKSLLEVFNLKESLPFQL</sequence>
<gene>
    <name evidence="2" type="ORF">SAMN04487992_106124</name>
</gene>
<reference evidence="3" key="1">
    <citation type="submission" date="2016-10" db="EMBL/GenBank/DDBJ databases">
        <authorList>
            <person name="Varghese N."/>
            <person name="Submissions S."/>
        </authorList>
    </citation>
    <scope>NUCLEOTIDE SEQUENCE [LARGE SCALE GENOMIC DNA]</scope>
    <source>
        <strain evidence="3">DSM 24729</strain>
    </source>
</reference>
<organism evidence="2 3">
    <name type="scientific">Cellulophaga baltica</name>
    <dbReference type="NCBI Taxonomy" id="76594"/>
    <lineage>
        <taxon>Bacteria</taxon>
        <taxon>Pseudomonadati</taxon>
        <taxon>Bacteroidota</taxon>
        <taxon>Flavobacteriia</taxon>
        <taxon>Flavobacteriales</taxon>
        <taxon>Flavobacteriaceae</taxon>
        <taxon>Cellulophaga</taxon>
    </lineage>
</organism>
<keyword evidence="1" id="KW-0812">Transmembrane</keyword>
<feature type="transmembrane region" description="Helical" evidence="1">
    <location>
        <begin position="43"/>
        <end position="60"/>
    </location>
</feature>
<proteinExistence type="predicted"/>
<evidence type="ECO:0000256" key="1">
    <source>
        <dbReference type="SAM" id="Phobius"/>
    </source>
</evidence>
<evidence type="ECO:0000313" key="2">
    <source>
        <dbReference type="EMBL" id="SDF00738.1"/>
    </source>
</evidence>
<evidence type="ECO:0000313" key="3">
    <source>
        <dbReference type="Proteomes" id="UP000182114"/>
    </source>
</evidence>
<dbReference type="eggNOG" id="ENOG5030SKQ">
    <property type="taxonomic scope" value="Bacteria"/>
</dbReference>